<evidence type="ECO:0000256" key="1">
    <source>
        <dbReference type="SAM" id="MobiDB-lite"/>
    </source>
</evidence>
<evidence type="ECO:0000313" key="2">
    <source>
        <dbReference type="EMBL" id="RJP19358.1"/>
    </source>
</evidence>
<dbReference type="EMBL" id="QZKU01000091">
    <property type="protein sequence ID" value="RJP19358.1"/>
    <property type="molecule type" value="Genomic_DNA"/>
</dbReference>
<sequence>MRLRRLARWYTLFLIIPTGAALCALGGDAILTESAKVKPYAVVFRDAKEARAARRKSDRLIIFLGDSSVAQPPWAEKGTPRTPALLESELSRSHPQLGTVSVLDWSFDGARFFHYFCLLFHALEYEPDLVIIPINWRNLGPSSWEQDPIYAFRELSRLVPLSERDRPASRRLFARENISGRAHLMHIARHPLLYLEGLRVWSRDRLGIRQTPDLENLQLPSVAEFMAGFSDRKLLEFYPPEISPQNPQVDTLRALAQAYAESGLRTLFYITPIHMDELRSRKPFDEAAFRTSTQMVAAAVSSEGGGCVDVSGLLEESLFIDCFEHYSPRGNLALARALAPEAVRLVSAPRPQRMPERPPAQTHAPIATAPADEPAQLLTN</sequence>
<name>A0A3A4NE24_ABYX5</name>
<reference evidence="2 3" key="1">
    <citation type="journal article" date="2017" name="ISME J.">
        <title>Energy and carbon metabolisms in a deep terrestrial subsurface fluid microbial community.</title>
        <authorList>
            <person name="Momper L."/>
            <person name="Jungbluth S.P."/>
            <person name="Lee M.D."/>
            <person name="Amend J.P."/>
        </authorList>
    </citation>
    <scope>NUCLEOTIDE SEQUENCE [LARGE SCALE GENOMIC DNA]</scope>
    <source>
        <strain evidence="2">SURF_5</strain>
    </source>
</reference>
<protein>
    <submittedName>
        <fullName evidence="2">Uncharacterized protein</fullName>
    </submittedName>
</protein>
<gene>
    <name evidence="2" type="ORF">C4520_12980</name>
</gene>
<accession>A0A3A4NE24</accession>
<feature type="region of interest" description="Disordered" evidence="1">
    <location>
        <begin position="347"/>
        <end position="380"/>
    </location>
</feature>
<comment type="caution">
    <text evidence="2">The sequence shown here is derived from an EMBL/GenBank/DDBJ whole genome shotgun (WGS) entry which is preliminary data.</text>
</comment>
<dbReference type="Proteomes" id="UP000265882">
    <property type="component" value="Unassembled WGS sequence"/>
</dbReference>
<organism evidence="2 3">
    <name type="scientific">Abyssobacteria bacterium (strain SURF_5)</name>
    <dbReference type="NCBI Taxonomy" id="2093360"/>
    <lineage>
        <taxon>Bacteria</taxon>
        <taxon>Pseudomonadati</taxon>
        <taxon>Candidatus Hydrogenedentota</taxon>
        <taxon>Candidatus Abyssobacteria</taxon>
    </lineage>
</organism>
<dbReference type="AlphaFoldDB" id="A0A3A4NE24"/>
<evidence type="ECO:0000313" key="3">
    <source>
        <dbReference type="Proteomes" id="UP000265882"/>
    </source>
</evidence>
<proteinExistence type="predicted"/>